<dbReference type="InterPro" id="IPR002048">
    <property type="entry name" value="EF_hand_dom"/>
</dbReference>
<dbReference type="GO" id="GO:0004674">
    <property type="term" value="F:protein serine/threonine kinase activity"/>
    <property type="evidence" value="ECO:0007669"/>
    <property type="project" value="UniProtKB-KW"/>
</dbReference>
<dbReference type="PANTHER" id="PTHR24349">
    <property type="entry name" value="SERINE/THREONINE-PROTEIN KINASE"/>
    <property type="match status" value="1"/>
</dbReference>
<accession>A0A8S1YB64</accession>
<gene>
    <name evidence="10" type="ORF">PPENT_87.1.T1510144</name>
</gene>
<sequence>MGLCSSKTNKELIQSNNNNNKQVGQENNSFHGGSFVNQLQQKSSLIQTPIFHQNTGSIQQQSSKVIQQGPELTIKEGFLENYRMVTQSLDYTIVKQINSDIQYKAYVYKKLFQDTEELINRIISMPLNHKFIIKLIDIYKDEQNYFVLYEHQNMKNLSEYLKVNKLNIESAGIIFNKMIDIIGYLHSQTYCHGAIHLDTFNCIQNQSDMNLFLVQTKNIYLRLPTKITQKNDVQALGLIGFQLLTGHPFRIMLNKSSKWEIKKELNEEFDCLKLPKKISKLIMKMINPIPLHRLSLQQVKEMCWIQNQIDLRDPIGNSFQKLKYIKFNSLTSILTYYIVERFLQNEKQKLTNLFNQYDIDGDGRIDLLEFFQLYLIATQSYQNKKNSEKIYELLDEDDRSQITLQQFLIVAIDKELLLNENVISSSYMSLSNKNGYITVKSINKKIDIEEQQLLEIFSEVTDFDRLNFLEYKQLLQDYE</sequence>
<evidence type="ECO:0000313" key="11">
    <source>
        <dbReference type="Proteomes" id="UP000689195"/>
    </source>
</evidence>
<evidence type="ECO:0000256" key="1">
    <source>
        <dbReference type="ARBA" id="ARBA00001946"/>
    </source>
</evidence>
<proteinExistence type="inferred from homology"/>
<dbReference type="EMBL" id="CAJJDO010000151">
    <property type="protein sequence ID" value="CAD8208704.1"/>
    <property type="molecule type" value="Genomic_DNA"/>
</dbReference>
<keyword evidence="3" id="KW-0808">Transferase</keyword>
<dbReference type="InterPro" id="IPR018247">
    <property type="entry name" value="EF_Hand_1_Ca_BS"/>
</dbReference>
<evidence type="ECO:0008006" key="12">
    <source>
        <dbReference type="Google" id="ProtNLM"/>
    </source>
</evidence>
<dbReference type="GO" id="GO:0005524">
    <property type="term" value="F:ATP binding"/>
    <property type="evidence" value="ECO:0007669"/>
    <property type="project" value="UniProtKB-KW"/>
</dbReference>
<reference evidence="10" key="1">
    <citation type="submission" date="2021-01" db="EMBL/GenBank/DDBJ databases">
        <authorList>
            <consortium name="Genoscope - CEA"/>
            <person name="William W."/>
        </authorList>
    </citation>
    <scope>NUCLEOTIDE SEQUENCE</scope>
</reference>
<dbReference type="Proteomes" id="UP000689195">
    <property type="component" value="Unassembled WGS sequence"/>
</dbReference>
<evidence type="ECO:0000256" key="2">
    <source>
        <dbReference type="ARBA" id="ARBA00022527"/>
    </source>
</evidence>
<keyword evidence="5" id="KW-0418">Kinase</keyword>
<dbReference type="OrthoDB" id="297021at2759"/>
<keyword evidence="6" id="KW-0067">ATP-binding</keyword>
<keyword evidence="11" id="KW-1185">Reference proteome</keyword>
<dbReference type="AlphaFoldDB" id="A0A8S1YB64"/>
<evidence type="ECO:0000259" key="8">
    <source>
        <dbReference type="PROSITE" id="PS50011"/>
    </source>
</evidence>
<dbReference type="GO" id="GO:0005509">
    <property type="term" value="F:calcium ion binding"/>
    <property type="evidence" value="ECO:0007669"/>
    <property type="project" value="InterPro"/>
</dbReference>
<evidence type="ECO:0000256" key="4">
    <source>
        <dbReference type="ARBA" id="ARBA00022741"/>
    </source>
</evidence>
<dbReference type="InterPro" id="IPR050205">
    <property type="entry name" value="CDPK_Ser/Thr_kinases"/>
</dbReference>
<comment type="similarity">
    <text evidence="7">Belongs to the protein kinase superfamily. Ser/Thr protein kinase family. CDPK subfamily.</text>
</comment>
<evidence type="ECO:0000313" key="10">
    <source>
        <dbReference type="EMBL" id="CAD8208704.1"/>
    </source>
</evidence>
<evidence type="ECO:0000256" key="7">
    <source>
        <dbReference type="ARBA" id="ARBA00024334"/>
    </source>
</evidence>
<feature type="domain" description="EF-hand" evidence="9">
    <location>
        <begin position="345"/>
        <end position="380"/>
    </location>
</feature>
<evidence type="ECO:0000259" key="9">
    <source>
        <dbReference type="PROSITE" id="PS50222"/>
    </source>
</evidence>
<keyword evidence="2" id="KW-0723">Serine/threonine-protein kinase</keyword>
<evidence type="ECO:0000256" key="3">
    <source>
        <dbReference type="ARBA" id="ARBA00022679"/>
    </source>
</evidence>
<comment type="caution">
    <text evidence="10">The sequence shown here is derived from an EMBL/GenBank/DDBJ whole genome shotgun (WGS) entry which is preliminary data.</text>
</comment>
<dbReference type="PROSITE" id="PS00018">
    <property type="entry name" value="EF_HAND_1"/>
    <property type="match status" value="1"/>
</dbReference>
<protein>
    <recommendedName>
        <fullName evidence="12">Protein kinase-like domain</fullName>
    </recommendedName>
</protein>
<name>A0A8S1YB64_9CILI</name>
<feature type="domain" description="Protein kinase" evidence="8">
    <location>
        <begin position="60"/>
        <end position="305"/>
    </location>
</feature>
<comment type="cofactor">
    <cofactor evidence="1">
        <name>Mg(2+)</name>
        <dbReference type="ChEBI" id="CHEBI:18420"/>
    </cofactor>
</comment>
<evidence type="ECO:0000256" key="6">
    <source>
        <dbReference type="ARBA" id="ARBA00022840"/>
    </source>
</evidence>
<dbReference type="PROSITE" id="PS50222">
    <property type="entry name" value="EF_HAND_2"/>
    <property type="match status" value="1"/>
</dbReference>
<evidence type="ECO:0000256" key="5">
    <source>
        <dbReference type="ARBA" id="ARBA00022777"/>
    </source>
</evidence>
<dbReference type="PROSITE" id="PS50011">
    <property type="entry name" value="PROTEIN_KINASE_DOM"/>
    <property type="match status" value="1"/>
</dbReference>
<dbReference type="SMART" id="SM00220">
    <property type="entry name" value="S_TKc"/>
    <property type="match status" value="1"/>
</dbReference>
<organism evidence="10 11">
    <name type="scientific">Paramecium pentaurelia</name>
    <dbReference type="NCBI Taxonomy" id="43138"/>
    <lineage>
        <taxon>Eukaryota</taxon>
        <taxon>Sar</taxon>
        <taxon>Alveolata</taxon>
        <taxon>Ciliophora</taxon>
        <taxon>Intramacronucleata</taxon>
        <taxon>Oligohymenophorea</taxon>
        <taxon>Peniculida</taxon>
        <taxon>Parameciidae</taxon>
        <taxon>Paramecium</taxon>
    </lineage>
</organism>
<dbReference type="InterPro" id="IPR000719">
    <property type="entry name" value="Prot_kinase_dom"/>
</dbReference>
<keyword evidence="4" id="KW-0547">Nucleotide-binding</keyword>